<dbReference type="AlphaFoldDB" id="Q851F7"/>
<dbReference type="Proteomes" id="UP000000763">
    <property type="component" value="Chromosome 3"/>
</dbReference>
<organism evidence="1 2">
    <name type="scientific">Oryza sativa subsp. japonica</name>
    <name type="common">Rice</name>
    <dbReference type="NCBI Taxonomy" id="39947"/>
    <lineage>
        <taxon>Eukaryota</taxon>
        <taxon>Viridiplantae</taxon>
        <taxon>Streptophyta</taxon>
        <taxon>Embryophyta</taxon>
        <taxon>Tracheophyta</taxon>
        <taxon>Spermatophyta</taxon>
        <taxon>Magnoliopsida</taxon>
        <taxon>Liliopsida</taxon>
        <taxon>Poales</taxon>
        <taxon>Poaceae</taxon>
        <taxon>BOP clade</taxon>
        <taxon>Oryzoideae</taxon>
        <taxon>Oryzeae</taxon>
        <taxon>Oryzinae</taxon>
        <taxon>Oryza</taxon>
        <taxon>Oryza sativa</taxon>
    </lineage>
</organism>
<accession>Q851F7</accession>
<sequence>MLALECSLAVGSGVSSSSRRGERWIRGVFKLKTRRVRKRVSYSNGWVVRRRGGVGVVVMEDNNEGAVSGAEWGGTKGLALER</sequence>
<evidence type="ECO:0000313" key="1">
    <source>
        <dbReference type="EMBL" id="AAO38481.1"/>
    </source>
</evidence>
<gene>
    <name evidence="1" type="primary">OSJNBb0011H13.5</name>
</gene>
<name>Q851F7_ORYSJ</name>
<reference evidence="2" key="1">
    <citation type="journal article" date="2005" name="Nature">
        <title>The map-based sequence of the rice genome.</title>
        <authorList>
            <consortium name="International rice genome sequencing project (IRGSP)"/>
            <person name="Matsumoto T."/>
            <person name="Wu J."/>
            <person name="Kanamori H."/>
            <person name="Katayose Y."/>
            <person name="Fujisawa M."/>
            <person name="Namiki N."/>
            <person name="Mizuno H."/>
            <person name="Yamamoto K."/>
            <person name="Antonio B.A."/>
            <person name="Baba T."/>
            <person name="Sakata K."/>
            <person name="Nagamura Y."/>
            <person name="Aoki H."/>
            <person name="Arikawa K."/>
            <person name="Arita K."/>
            <person name="Bito T."/>
            <person name="Chiden Y."/>
            <person name="Fujitsuka N."/>
            <person name="Fukunaka R."/>
            <person name="Hamada M."/>
            <person name="Harada C."/>
            <person name="Hayashi A."/>
            <person name="Hijishita S."/>
            <person name="Honda M."/>
            <person name="Hosokawa S."/>
            <person name="Ichikawa Y."/>
            <person name="Idonuma A."/>
            <person name="Iijima M."/>
            <person name="Ikeda M."/>
            <person name="Ikeno M."/>
            <person name="Ito K."/>
            <person name="Ito S."/>
            <person name="Ito T."/>
            <person name="Ito Y."/>
            <person name="Ito Y."/>
            <person name="Iwabuchi A."/>
            <person name="Kamiya K."/>
            <person name="Karasawa W."/>
            <person name="Kurita K."/>
            <person name="Katagiri S."/>
            <person name="Kikuta A."/>
            <person name="Kobayashi H."/>
            <person name="Kobayashi N."/>
            <person name="Machita K."/>
            <person name="Maehara T."/>
            <person name="Masukawa M."/>
            <person name="Mizubayashi T."/>
            <person name="Mukai Y."/>
            <person name="Nagasaki H."/>
            <person name="Nagata Y."/>
            <person name="Naito S."/>
            <person name="Nakashima M."/>
            <person name="Nakama Y."/>
            <person name="Nakamichi Y."/>
            <person name="Nakamura M."/>
            <person name="Meguro A."/>
            <person name="Negishi M."/>
            <person name="Ohta I."/>
            <person name="Ohta T."/>
            <person name="Okamoto M."/>
            <person name="Ono N."/>
            <person name="Saji S."/>
            <person name="Sakaguchi M."/>
            <person name="Sakai K."/>
            <person name="Shibata M."/>
            <person name="Shimokawa T."/>
            <person name="Song J."/>
            <person name="Takazaki Y."/>
            <person name="Terasawa K."/>
            <person name="Tsugane M."/>
            <person name="Tsuji K."/>
            <person name="Ueda S."/>
            <person name="Waki K."/>
            <person name="Yamagata H."/>
            <person name="Yamamoto M."/>
            <person name="Yamamoto S."/>
            <person name="Yamane H."/>
            <person name="Yoshiki S."/>
            <person name="Yoshihara R."/>
            <person name="Yukawa K."/>
            <person name="Zhong H."/>
            <person name="Yano M."/>
            <person name="Yuan Q."/>
            <person name="Ouyang S."/>
            <person name="Liu J."/>
            <person name="Jones K.M."/>
            <person name="Gansberger K."/>
            <person name="Moffat K."/>
            <person name="Hill J."/>
            <person name="Bera J."/>
            <person name="Fadrosh D."/>
            <person name="Jin S."/>
            <person name="Johri S."/>
            <person name="Kim M."/>
            <person name="Overton L."/>
            <person name="Reardon M."/>
            <person name="Tsitrin T."/>
            <person name="Vuong H."/>
            <person name="Weaver B."/>
            <person name="Ciecko A."/>
            <person name="Tallon L."/>
            <person name="Jackson J."/>
            <person name="Pai G."/>
            <person name="Aken S.V."/>
            <person name="Utterback T."/>
            <person name="Reidmuller S."/>
            <person name="Feldblyum T."/>
            <person name="Hsiao J."/>
            <person name="Zismann V."/>
            <person name="Iobst S."/>
            <person name="de Vazeille A.R."/>
            <person name="Buell C.R."/>
            <person name="Ying K."/>
            <person name="Li Y."/>
            <person name="Lu T."/>
            <person name="Huang Y."/>
            <person name="Zhao Q."/>
            <person name="Feng Q."/>
            <person name="Zhang L."/>
            <person name="Zhu J."/>
            <person name="Weng Q."/>
            <person name="Mu J."/>
            <person name="Lu Y."/>
            <person name="Fan D."/>
            <person name="Liu Y."/>
            <person name="Guan J."/>
            <person name="Zhang Y."/>
            <person name="Yu S."/>
            <person name="Liu X."/>
            <person name="Zhang Y."/>
            <person name="Hong G."/>
            <person name="Han B."/>
            <person name="Choisne N."/>
            <person name="Demange N."/>
            <person name="Orjeda G."/>
            <person name="Samain S."/>
            <person name="Cattolico L."/>
            <person name="Pelletier E."/>
            <person name="Couloux A."/>
            <person name="Segurens B."/>
            <person name="Wincker P."/>
            <person name="D'Hont A."/>
            <person name="Scarpelli C."/>
            <person name="Weissenbach J."/>
            <person name="Salanoubat M."/>
            <person name="Quetier F."/>
            <person name="Yu Y."/>
            <person name="Kim H.R."/>
            <person name="Rambo T."/>
            <person name="Currie J."/>
            <person name="Collura K."/>
            <person name="Luo M."/>
            <person name="Yang T."/>
            <person name="Ammiraju J.S.S."/>
            <person name="Engler F."/>
            <person name="Soderlund C."/>
            <person name="Wing R.A."/>
            <person name="Palmer L.E."/>
            <person name="de la Bastide M."/>
            <person name="Spiegel L."/>
            <person name="Nascimento L."/>
            <person name="Zutavern T."/>
            <person name="O'Shaughnessy A."/>
            <person name="Dike S."/>
            <person name="Dedhia N."/>
            <person name="Preston R."/>
            <person name="Balija V."/>
            <person name="McCombie W.R."/>
            <person name="Chow T."/>
            <person name="Chen H."/>
            <person name="Chung M."/>
            <person name="Chen C."/>
            <person name="Shaw J."/>
            <person name="Wu H."/>
            <person name="Hsiao K."/>
            <person name="Chao Y."/>
            <person name="Chu M."/>
            <person name="Cheng C."/>
            <person name="Hour A."/>
            <person name="Lee P."/>
            <person name="Lin S."/>
            <person name="Lin Y."/>
            <person name="Liou J."/>
            <person name="Liu S."/>
            <person name="Hsing Y."/>
            <person name="Raghuvanshi S."/>
            <person name="Mohanty A."/>
            <person name="Bharti A.K."/>
            <person name="Gaur A."/>
            <person name="Gupta V."/>
            <person name="Kumar D."/>
            <person name="Ravi V."/>
            <person name="Vij S."/>
            <person name="Kapur A."/>
            <person name="Khurana P."/>
            <person name="Khurana P."/>
            <person name="Khurana J.P."/>
            <person name="Tyagi A.K."/>
            <person name="Gaikwad K."/>
            <person name="Singh A."/>
            <person name="Dalal V."/>
            <person name="Srivastava S."/>
            <person name="Dixit A."/>
            <person name="Pal A.K."/>
            <person name="Ghazi I.A."/>
            <person name="Yadav M."/>
            <person name="Pandit A."/>
            <person name="Bhargava A."/>
            <person name="Sureshbabu K."/>
            <person name="Batra K."/>
            <person name="Sharma T.R."/>
            <person name="Mohapatra T."/>
            <person name="Singh N.K."/>
            <person name="Messing J."/>
            <person name="Nelson A.B."/>
            <person name="Fuks G."/>
            <person name="Kavchok S."/>
            <person name="Keizer G."/>
            <person name="Linton E."/>
            <person name="Llaca V."/>
            <person name="Song R."/>
            <person name="Tanyolac B."/>
            <person name="Young S."/>
            <person name="Ho-Il K."/>
            <person name="Hahn J.H."/>
            <person name="Sangsakoo G."/>
            <person name="Vanavichit A."/>
            <person name="de Mattos Luiz.A.T."/>
            <person name="Zimmer P.D."/>
            <person name="Malone G."/>
            <person name="Dellagostin O."/>
            <person name="de Oliveira A.C."/>
            <person name="Bevan M."/>
            <person name="Bancroft I."/>
            <person name="Minx P."/>
            <person name="Cordum H."/>
            <person name="Wilson R."/>
            <person name="Cheng Z."/>
            <person name="Jin W."/>
            <person name="Jiang J."/>
            <person name="Leong S.A."/>
            <person name="Iwama H."/>
            <person name="Gojobori T."/>
            <person name="Itoh T."/>
            <person name="Niimura Y."/>
            <person name="Fujii Y."/>
            <person name="Habara T."/>
            <person name="Sakai H."/>
            <person name="Sato Y."/>
            <person name="Wilson G."/>
            <person name="Kumar K."/>
            <person name="McCouch S."/>
            <person name="Juretic N."/>
            <person name="Hoen D."/>
            <person name="Wright S."/>
            <person name="Bruskiewich R."/>
            <person name="Bureau T."/>
            <person name="Miyao A."/>
            <person name="Hirochika H."/>
            <person name="Nishikawa T."/>
            <person name="Kadowaki K."/>
            <person name="Sugiura M."/>
            <person name="Burr B."/>
            <person name="Sasaki T."/>
        </authorList>
    </citation>
    <scope>NUCLEOTIDE SEQUENCE [LARGE SCALE GENOMIC DNA]</scope>
    <source>
        <strain evidence="2">cv. Nipponbare</strain>
    </source>
</reference>
<evidence type="ECO:0000313" key="2">
    <source>
        <dbReference type="Proteomes" id="UP000000763"/>
    </source>
</evidence>
<dbReference type="EMBL" id="AC120983">
    <property type="protein sequence ID" value="AAO38481.1"/>
    <property type="molecule type" value="Genomic_DNA"/>
</dbReference>
<protein>
    <submittedName>
        <fullName evidence="1">Uncharacterized protein</fullName>
    </submittedName>
</protein>
<reference evidence="2" key="2">
    <citation type="journal article" date="2008" name="Nucleic Acids Res.">
        <title>The rice annotation project database (RAP-DB): 2008 update.</title>
        <authorList>
            <consortium name="The rice annotation project (RAP)"/>
        </authorList>
    </citation>
    <scope>GENOME REANNOTATION</scope>
    <source>
        <strain evidence="2">cv. Nipponbare</strain>
    </source>
</reference>
<proteinExistence type="predicted"/>